<proteinExistence type="predicted"/>
<dbReference type="PANTHER" id="PTHR16675:SF289">
    <property type="entry name" value="ZINC-ALPHA-2-GLYCOPROTEIN"/>
    <property type="match status" value="1"/>
</dbReference>
<evidence type="ECO:0000313" key="6">
    <source>
        <dbReference type="RefSeq" id="XP_008051144.1"/>
    </source>
</evidence>
<organism evidence="5 6">
    <name type="scientific">Carlito syrichta</name>
    <name type="common">Philippine tarsier</name>
    <name type="synonym">Tarsius syrichta</name>
    <dbReference type="NCBI Taxonomy" id="1868482"/>
    <lineage>
        <taxon>Eukaryota</taxon>
        <taxon>Metazoa</taxon>
        <taxon>Chordata</taxon>
        <taxon>Craniata</taxon>
        <taxon>Vertebrata</taxon>
        <taxon>Euteleostomi</taxon>
        <taxon>Mammalia</taxon>
        <taxon>Eutheria</taxon>
        <taxon>Euarchontoglires</taxon>
        <taxon>Primates</taxon>
        <taxon>Haplorrhini</taxon>
        <taxon>Tarsiiformes</taxon>
        <taxon>Tarsiidae</taxon>
        <taxon>Carlito</taxon>
    </lineage>
</organism>
<evidence type="ECO:0000256" key="2">
    <source>
        <dbReference type="ARBA" id="ARBA00023180"/>
    </source>
</evidence>
<evidence type="ECO:0000259" key="4">
    <source>
        <dbReference type="Pfam" id="PF00129"/>
    </source>
</evidence>
<sequence length="117" mass="13415">TFRAATMMRVVPVLLFLTLLLGPSVPQETEAGRDTLTYFYIGVSKPRKGLPAFQANGFLNEQTFLQYDSTYGKAEPVGPWRHVEGMEDWEKESQLQKARQDIFLETLQDAMNYYNSD</sequence>
<gene>
    <name evidence="6" type="primary">LOC103254972</name>
</gene>
<dbReference type="GO" id="GO:0002486">
    <property type="term" value="P:antigen processing and presentation of endogenous peptide antigen via MHC class I via ER pathway, TAP-independent"/>
    <property type="evidence" value="ECO:0007669"/>
    <property type="project" value="TreeGrafter"/>
</dbReference>
<dbReference type="OrthoDB" id="8936120at2759"/>
<dbReference type="PANTHER" id="PTHR16675">
    <property type="entry name" value="MHC CLASS I-RELATED"/>
    <property type="match status" value="1"/>
</dbReference>
<evidence type="ECO:0000313" key="5">
    <source>
        <dbReference type="Proteomes" id="UP000189704"/>
    </source>
</evidence>
<name>A0A1U7STF6_CARSF</name>
<feature type="domain" description="MHC class I-like antigen recognition-like" evidence="4">
    <location>
        <begin position="33"/>
        <end position="116"/>
    </location>
</feature>
<dbReference type="GO" id="GO:0002476">
    <property type="term" value="P:antigen processing and presentation of endogenous peptide antigen via MHC class Ib"/>
    <property type="evidence" value="ECO:0007669"/>
    <property type="project" value="TreeGrafter"/>
</dbReference>
<dbReference type="Pfam" id="PF00129">
    <property type="entry name" value="MHC_I"/>
    <property type="match status" value="1"/>
</dbReference>
<dbReference type="GO" id="GO:0009897">
    <property type="term" value="C:external side of plasma membrane"/>
    <property type="evidence" value="ECO:0007669"/>
    <property type="project" value="TreeGrafter"/>
</dbReference>
<dbReference type="InterPro" id="IPR011162">
    <property type="entry name" value="MHC_I/II-like_Ag-recog"/>
</dbReference>
<protein>
    <submittedName>
        <fullName evidence="6">Zinc-alpha-2-glycoprotein-like</fullName>
    </submittedName>
</protein>
<dbReference type="GO" id="GO:0006955">
    <property type="term" value="P:immune response"/>
    <property type="evidence" value="ECO:0007669"/>
    <property type="project" value="TreeGrafter"/>
</dbReference>
<evidence type="ECO:0000256" key="3">
    <source>
        <dbReference type="SAM" id="SignalP"/>
    </source>
</evidence>
<evidence type="ECO:0000256" key="1">
    <source>
        <dbReference type="ARBA" id="ARBA00022729"/>
    </source>
</evidence>
<feature type="non-terminal residue" evidence="6">
    <location>
        <position position="117"/>
    </location>
</feature>
<keyword evidence="5" id="KW-1185">Reference proteome</keyword>
<dbReference type="GeneID" id="103254972"/>
<dbReference type="InterPro" id="IPR011161">
    <property type="entry name" value="MHC_I-like_Ag-recog"/>
</dbReference>
<keyword evidence="1 3" id="KW-0732">Signal</keyword>
<reference evidence="6" key="1">
    <citation type="submission" date="2025-08" db="UniProtKB">
        <authorList>
            <consortium name="RefSeq"/>
        </authorList>
    </citation>
    <scope>IDENTIFICATION</scope>
</reference>
<dbReference type="InterPro" id="IPR037055">
    <property type="entry name" value="MHC_I-like_Ag-recog_sf"/>
</dbReference>
<feature type="non-terminal residue" evidence="6">
    <location>
        <position position="1"/>
    </location>
</feature>
<feature type="chain" id="PRO_5010544371" evidence="3">
    <location>
        <begin position="27"/>
        <end position="117"/>
    </location>
</feature>
<accession>A0A1U7STF6</accession>
<dbReference type="RefSeq" id="XP_008051144.1">
    <property type="nucleotide sequence ID" value="XM_008052953.1"/>
</dbReference>
<keyword evidence="2" id="KW-0325">Glycoprotein</keyword>
<dbReference type="AlphaFoldDB" id="A0A1U7STF6"/>
<dbReference type="GO" id="GO:0005615">
    <property type="term" value="C:extracellular space"/>
    <property type="evidence" value="ECO:0007669"/>
    <property type="project" value="TreeGrafter"/>
</dbReference>
<dbReference type="Proteomes" id="UP000189704">
    <property type="component" value="Unplaced"/>
</dbReference>
<feature type="signal peptide" evidence="3">
    <location>
        <begin position="1"/>
        <end position="26"/>
    </location>
</feature>
<dbReference type="SUPFAM" id="SSF54452">
    <property type="entry name" value="MHC antigen-recognition domain"/>
    <property type="match status" value="1"/>
</dbReference>
<dbReference type="GO" id="GO:0001916">
    <property type="term" value="P:positive regulation of T cell mediated cytotoxicity"/>
    <property type="evidence" value="ECO:0007669"/>
    <property type="project" value="TreeGrafter"/>
</dbReference>
<dbReference type="Gene3D" id="3.30.500.10">
    <property type="entry name" value="MHC class I-like antigen recognition-like"/>
    <property type="match status" value="1"/>
</dbReference>
<dbReference type="KEGG" id="csyr:103254972"/>
<dbReference type="InterPro" id="IPR050208">
    <property type="entry name" value="MHC_class-I_related"/>
</dbReference>